<feature type="compositionally biased region" description="Basic and acidic residues" evidence="1">
    <location>
        <begin position="162"/>
        <end position="178"/>
    </location>
</feature>
<protein>
    <submittedName>
        <fullName evidence="2">Uncharacterized protein</fullName>
    </submittedName>
</protein>
<keyword evidence="3" id="KW-1185">Reference proteome</keyword>
<dbReference type="EMBL" id="JAVHNR010000008">
    <property type="protein sequence ID" value="KAK6334984.1"/>
    <property type="molecule type" value="Genomic_DNA"/>
</dbReference>
<proteinExistence type="predicted"/>
<feature type="region of interest" description="Disordered" evidence="1">
    <location>
        <begin position="154"/>
        <end position="178"/>
    </location>
</feature>
<reference evidence="2 3" key="1">
    <citation type="submission" date="2019-10" db="EMBL/GenBank/DDBJ databases">
        <authorList>
            <person name="Palmer J.M."/>
        </authorList>
    </citation>
    <scope>NUCLEOTIDE SEQUENCE [LARGE SCALE GENOMIC DNA]</scope>
    <source>
        <strain evidence="2 3">TWF718</strain>
    </source>
</reference>
<name>A0AAN8MQU8_9PEZI</name>
<gene>
    <name evidence="2" type="ORF">TWF718_010425</name>
</gene>
<accession>A0AAN8MQU8</accession>
<feature type="region of interest" description="Disordered" evidence="1">
    <location>
        <begin position="222"/>
        <end position="259"/>
    </location>
</feature>
<dbReference type="AlphaFoldDB" id="A0AAN8MQU8"/>
<sequence length="267" mass="30652">MFTIRSHLKATKSTILERTKKMLLLHNPNPSVEATEPPTSLAAVTSIDPRTEHINFLQKAQEDCNRYAERFRTYCAHTQKICRELIRLSSWNTYQEEKILIARETELMHMYCQLSDEVVRIREHIREVMGRGFGGCGGDRDTSCRCWMDAARRGESTGGDGAHGEEKEKEKERKEKRGAGRVWEFAAPDGKISFLDNKEDILEVGRRAEDAVYLVLGGANRYSGVKPRKINPDLKEEDEDADDYNFGYYDDDGRPPRRGYPSYFACD</sequence>
<evidence type="ECO:0000313" key="2">
    <source>
        <dbReference type="EMBL" id="KAK6334984.1"/>
    </source>
</evidence>
<evidence type="ECO:0000313" key="3">
    <source>
        <dbReference type="Proteomes" id="UP001313282"/>
    </source>
</evidence>
<evidence type="ECO:0000256" key="1">
    <source>
        <dbReference type="SAM" id="MobiDB-lite"/>
    </source>
</evidence>
<comment type="caution">
    <text evidence="2">The sequence shown here is derived from an EMBL/GenBank/DDBJ whole genome shotgun (WGS) entry which is preliminary data.</text>
</comment>
<organism evidence="2 3">
    <name type="scientific">Orbilia javanica</name>
    <dbReference type="NCBI Taxonomy" id="47235"/>
    <lineage>
        <taxon>Eukaryota</taxon>
        <taxon>Fungi</taxon>
        <taxon>Dikarya</taxon>
        <taxon>Ascomycota</taxon>
        <taxon>Pezizomycotina</taxon>
        <taxon>Orbiliomycetes</taxon>
        <taxon>Orbiliales</taxon>
        <taxon>Orbiliaceae</taxon>
        <taxon>Orbilia</taxon>
    </lineage>
</organism>
<dbReference type="Proteomes" id="UP001313282">
    <property type="component" value="Unassembled WGS sequence"/>
</dbReference>